<accession>A0A163H502</accession>
<name>A0A163H502_DIDRA</name>
<dbReference type="Gene3D" id="3.30.420.10">
    <property type="entry name" value="Ribonuclease H-like superfamily/Ribonuclease H"/>
    <property type="match status" value="1"/>
</dbReference>
<dbReference type="PANTHER" id="PTHR28083:SF1">
    <property type="entry name" value="GOOD FOR FULL DBP5 ACTIVITY PROTEIN 2"/>
    <property type="match status" value="1"/>
</dbReference>
<dbReference type="Proteomes" id="UP000076837">
    <property type="component" value="Unassembled WGS sequence"/>
</dbReference>
<keyword evidence="4" id="KW-1185">Reference proteome</keyword>
<evidence type="ECO:0000256" key="1">
    <source>
        <dbReference type="SAM" id="MobiDB-lite"/>
    </source>
</evidence>
<feature type="domain" description="Gfd2/YDR514C-like C-terminal" evidence="2">
    <location>
        <begin position="339"/>
        <end position="541"/>
    </location>
</feature>
<dbReference type="PANTHER" id="PTHR28083">
    <property type="entry name" value="GOOD FOR FULL DBP5 ACTIVITY PROTEIN 2"/>
    <property type="match status" value="1"/>
</dbReference>
<feature type="compositionally biased region" description="Basic and acidic residues" evidence="1">
    <location>
        <begin position="669"/>
        <end position="686"/>
    </location>
</feature>
<dbReference type="InterPro" id="IPR036397">
    <property type="entry name" value="RNaseH_sf"/>
</dbReference>
<dbReference type="GO" id="GO:0003676">
    <property type="term" value="F:nucleic acid binding"/>
    <property type="evidence" value="ECO:0007669"/>
    <property type="project" value="InterPro"/>
</dbReference>
<gene>
    <name evidence="3" type="ORF">ST47_g3703</name>
</gene>
<comment type="caution">
    <text evidence="3">The sequence shown here is derived from an EMBL/GenBank/DDBJ whole genome shotgun (WGS) entry which is preliminary data.</text>
</comment>
<dbReference type="SUPFAM" id="SSF53098">
    <property type="entry name" value="Ribonuclease H-like"/>
    <property type="match status" value="1"/>
</dbReference>
<feature type="region of interest" description="Disordered" evidence="1">
    <location>
        <begin position="575"/>
        <end position="713"/>
    </location>
</feature>
<dbReference type="InterPro" id="IPR012337">
    <property type="entry name" value="RNaseH-like_sf"/>
</dbReference>
<dbReference type="EMBL" id="JYNV01000135">
    <property type="protein sequence ID" value="KZM25160.1"/>
    <property type="molecule type" value="Genomic_DNA"/>
</dbReference>
<dbReference type="GO" id="GO:0005634">
    <property type="term" value="C:nucleus"/>
    <property type="evidence" value="ECO:0007669"/>
    <property type="project" value="TreeGrafter"/>
</dbReference>
<feature type="compositionally biased region" description="Polar residues" evidence="1">
    <location>
        <begin position="633"/>
        <end position="647"/>
    </location>
</feature>
<reference evidence="3 4" key="1">
    <citation type="journal article" date="2016" name="Sci. Rep.">
        <title>Draft genome sequencing and secretome analysis of fungal phytopathogen Ascochyta rabiei provides insight into the necrotrophic effector repertoire.</title>
        <authorList>
            <person name="Verma S."/>
            <person name="Gazara R.K."/>
            <person name="Nizam S."/>
            <person name="Parween S."/>
            <person name="Chattopadhyay D."/>
            <person name="Verma P.K."/>
        </authorList>
    </citation>
    <scope>NUCLEOTIDE SEQUENCE [LARGE SCALE GENOMIC DNA]</scope>
    <source>
        <strain evidence="3 4">ArDII</strain>
    </source>
</reference>
<dbReference type="InterPro" id="IPR040151">
    <property type="entry name" value="Gfd2/YDR514C-like"/>
</dbReference>
<protein>
    <submittedName>
        <fullName evidence="3">Nucleic acid binding</fullName>
    </submittedName>
</protein>
<feature type="compositionally biased region" description="Acidic residues" evidence="1">
    <location>
        <begin position="582"/>
        <end position="591"/>
    </location>
</feature>
<dbReference type="Pfam" id="PF21762">
    <property type="entry name" value="DEDDh_C"/>
    <property type="match status" value="1"/>
</dbReference>
<feature type="region of interest" description="Disordered" evidence="1">
    <location>
        <begin position="268"/>
        <end position="293"/>
    </location>
</feature>
<sequence length="713" mass="79345">MASAARLQRLRKLTEADVDALPELAPDPTFDHSDVSRRVEREPLIDGQPAADPIQPLPTPITVQPNTDRRYVWLKDANTSYNPVSMLKSPVNTAAPKPSAALPATDLNRGDLASSQLHFTPIQALAKYPYRFCNRAYSQDIASAFFDQGKFWAREWDLYYLWDIDNLSRPLVLIRETQVQDLLNEINDHLKLSLRITDQQREDALVSRFPHHPRCTPRYLGRSTSREEYDMMVDSAPNHSFRAAGEPGSLPPDERTLEAFKQLMEESFEAQKAKNKASKAKKQQERLIKQKTMADQFKRAQRYLGLRPSPAKDNAAPNGPPSAVDPTSPVPFDFDQSVVFVCVDVESYERAHDKITEVGIATLDTRELARVSPGHDGENWRALVRARHFRVKEHAHLVNSQFVSGHPDGFDFGQSTMVSLADAPTHVAACFSPPFGAHQGNSSEGIVDLMQGMDLNEKRNIIFLGHDTLGDVRYLQTLGYDPMKVDNLLEALDTAVMYRVWRREQNPASLGRILYDFDIAGYKLHNAGNDAVFTMQAMLGMCVREAAIRGSSEFDNMRDNEKSVRLAEALEEAQKKARDEAEGWSDQELDGDGGAPVPISISPTLLASAQAADSNSRGAYRGRGRGRSGARGTSQNVYNSWDGNGINSGRARGLPDRSQYGGIRSRTRGGHDGRSDRQARGDDSYRGRARGRGSSTASDNNTSDPQVRYTDLD</sequence>
<evidence type="ECO:0000313" key="3">
    <source>
        <dbReference type="EMBL" id="KZM25160.1"/>
    </source>
</evidence>
<proteinExistence type="predicted"/>
<organism evidence="3 4">
    <name type="scientific">Didymella rabiei</name>
    <name type="common">Chickpea ascochyta blight fungus</name>
    <name type="synonym">Mycosphaerella rabiei</name>
    <dbReference type="NCBI Taxonomy" id="5454"/>
    <lineage>
        <taxon>Eukaryota</taxon>
        <taxon>Fungi</taxon>
        <taxon>Dikarya</taxon>
        <taxon>Ascomycota</taxon>
        <taxon>Pezizomycotina</taxon>
        <taxon>Dothideomycetes</taxon>
        <taxon>Pleosporomycetidae</taxon>
        <taxon>Pleosporales</taxon>
        <taxon>Pleosporineae</taxon>
        <taxon>Didymellaceae</taxon>
        <taxon>Ascochyta</taxon>
    </lineage>
</organism>
<evidence type="ECO:0000313" key="4">
    <source>
        <dbReference type="Proteomes" id="UP000076837"/>
    </source>
</evidence>
<dbReference type="STRING" id="5454.A0A163H502"/>
<dbReference type="InterPro" id="IPR048519">
    <property type="entry name" value="Gfd2/YDR514C-like_C"/>
</dbReference>
<feature type="compositionally biased region" description="Polar residues" evidence="1">
    <location>
        <begin position="601"/>
        <end position="615"/>
    </location>
</feature>
<dbReference type="AlphaFoldDB" id="A0A163H502"/>
<evidence type="ECO:0000259" key="2">
    <source>
        <dbReference type="Pfam" id="PF21762"/>
    </source>
</evidence>